<dbReference type="PANTHER" id="PTHR20883:SF15">
    <property type="entry name" value="PHYTANOYL-COA DIOXYGENASE DOMAIN-CONTAINING PROTEIN 1"/>
    <property type="match status" value="1"/>
</dbReference>
<dbReference type="SUPFAM" id="SSF51197">
    <property type="entry name" value="Clavaminate synthase-like"/>
    <property type="match status" value="1"/>
</dbReference>
<dbReference type="STRING" id="984486.A0A1E3QM43"/>
<proteinExistence type="inferred from homology"/>
<protein>
    <recommendedName>
        <fullName evidence="7">Fe2OG dioxygenase domain-containing protein</fullName>
    </recommendedName>
</protein>
<evidence type="ECO:0000313" key="6">
    <source>
        <dbReference type="Proteomes" id="UP000094336"/>
    </source>
</evidence>
<dbReference type="Proteomes" id="UP000094336">
    <property type="component" value="Unassembled WGS sequence"/>
</dbReference>
<dbReference type="RefSeq" id="XP_018983385.1">
    <property type="nucleotide sequence ID" value="XM_019129707.1"/>
</dbReference>
<comment type="cofactor">
    <cofactor evidence="1">
        <name>Fe cation</name>
        <dbReference type="ChEBI" id="CHEBI:24875"/>
    </cofactor>
</comment>
<dbReference type="Gene3D" id="2.60.120.620">
    <property type="entry name" value="q2cbj1_9rhob like domain"/>
    <property type="match status" value="1"/>
</dbReference>
<dbReference type="AlphaFoldDB" id="A0A1E3QM43"/>
<keyword evidence="3" id="KW-0479">Metal-binding</keyword>
<dbReference type="GO" id="GO:0046872">
    <property type="term" value="F:metal ion binding"/>
    <property type="evidence" value="ECO:0007669"/>
    <property type="project" value="UniProtKB-KW"/>
</dbReference>
<name>A0A1E3QM43_9ASCO</name>
<comment type="similarity">
    <text evidence="2">Belongs to the PhyH family.</text>
</comment>
<dbReference type="GeneID" id="30147560"/>
<dbReference type="InterPro" id="IPR008775">
    <property type="entry name" value="Phytyl_CoA_dOase-like"/>
</dbReference>
<dbReference type="PANTHER" id="PTHR20883">
    <property type="entry name" value="PHYTANOYL-COA DIOXYGENASE DOMAIN CONTAINING 1"/>
    <property type="match status" value="1"/>
</dbReference>
<accession>A0A1E3QM43</accession>
<evidence type="ECO:0000313" key="5">
    <source>
        <dbReference type="EMBL" id="ODQ78057.1"/>
    </source>
</evidence>
<keyword evidence="4" id="KW-0408">Iron</keyword>
<dbReference type="EMBL" id="KV454437">
    <property type="protein sequence ID" value="ODQ78057.1"/>
    <property type="molecule type" value="Genomic_DNA"/>
</dbReference>
<evidence type="ECO:0008006" key="7">
    <source>
        <dbReference type="Google" id="ProtNLM"/>
    </source>
</evidence>
<sequence>MSGLTDAQLSQFHEEGCLAIPGFLSPEQLSRIMGYSHKLMAEFDPATHPMTKFTTNDDNHVGDRYFLESSDKIRYFLDTDALDAAGALTKPAAQSVNKVGHGLHLAVDPHNPCPGITFDPRVQAIARQLEFTDPRILQSMLIFKHPSASKHSANAVPSHTDGAFLYTDPLSCIGFWFALEDCTLTNGCLHYNPGTHKTHEITKRFVRVKDEKGATRGTNFAVIPGMETHVNPEDVQKDYKLVECPAGTLVLIHNRVLHKSEDNVSDKSRFAYTFHIVEGPESGKGVVYDLLNWLQIPTNVDGEITGDAINVGAGNFSRLYT</sequence>
<evidence type="ECO:0000256" key="2">
    <source>
        <dbReference type="ARBA" id="ARBA00005830"/>
    </source>
</evidence>
<organism evidence="5 6">
    <name type="scientific">Babjeviella inositovora NRRL Y-12698</name>
    <dbReference type="NCBI Taxonomy" id="984486"/>
    <lineage>
        <taxon>Eukaryota</taxon>
        <taxon>Fungi</taxon>
        <taxon>Dikarya</taxon>
        <taxon>Ascomycota</taxon>
        <taxon>Saccharomycotina</taxon>
        <taxon>Pichiomycetes</taxon>
        <taxon>Serinales incertae sedis</taxon>
        <taxon>Babjeviella</taxon>
    </lineage>
</organism>
<dbReference type="OrthoDB" id="445007at2759"/>
<reference evidence="6" key="1">
    <citation type="submission" date="2016-05" db="EMBL/GenBank/DDBJ databases">
        <title>Comparative genomics of biotechnologically important yeasts.</title>
        <authorList>
            <consortium name="DOE Joint Genome Institute"/>
            <person name="Riley R."/>
            <person name="Haridas S."/>
            <person name="Wolfe K.H."/>
            <person name="Lopes M.R."/>
            <person name="Hittinger C.T."/>
            <person name="Goker M."/>
            <person name="Salamov A."/>
            <person name="Wisecaver J."/>
            <person name="Long T.M."/>
            <person name="Aerts A.L."/>
            <person name="Barry K."/>
            <person name="Choi C."/>
            <person name="Clum A."/>
            <person name="Coughlan A.Y."/>
            <person name="Deshpande S."/>
            <person name="Douglass A.P."/>
            <person name="Hanson S.J."/>
            <person name="Klenk H.-P."/>
            <person name="Labutti K."/>
            <person name="Lapidus A."/>
            <person name="Lindquist E."/>
            <person name="Lipzen A."/>
            <person name="Meier-Kolthoff J.P."/>
            <person name="Ohm R.A."/>
            <person name="Otillar R.P."/>
            <person name="Pangilinan J."/>
            <person name="Peng Y."/>
            <person name="Rokas A."/>
            <person name="Rosa C.A."/>
            <person name="Scheuner C."/>
            <person name="Sibirny A.A."/>
            <person name="Slot J.C."/>
            <person name="Stielow J.B."/>
            <person name="Sun H."/>
            <person name="Kurtzman C.P."/>
            <person name="Blackwell M."/>
            <person name="Grigoriev I.V."/>
            <person name="Jeffries T.W."/>
        </authorList>
    </citation>
    <scope>NUCLEOTIDE SEQUENCE [LARGE SCALE GENOMIC DNA]</scope>
    <source>
        <strain evidence="6">NRRL Y-12698</strain>
    </source>
</reference>
<evidence type="ECO:0000256" key="4">
    <source>
        <dbReference type="ARBA" id="ARBA00023004"/>
    </source>
</evidence>
<evidence type="ECO:0000256" key="3">
    <source>
        <dbReference type="ARBA" id="ARBA00022723"/>
    </source>
</evidence>
<evidence type="ECO:0000256" key="1">
    <source>
        <dbReference type="ARBA" id="ARBA00001962"/>
    </source>
</evidence>
<keyword evidence="6" id="KW-1185">Reference proteome</keyword>
<gene>
    <name evidence="5" type="ORF">BABINDRAFT_163087</name>
</gene>
<dbReference type="Pfam" id="PF05721">
    <property type="entry name" value="PhyH"/>
    <property type="match status" value="1"/>
</dbReference>